<gene>
    <name evidence="2" type="ORF">OBBRIDRAFT_804963</name>
</gene>
<feature type="region of interest" description="Disordered" evidence="1">
    <location>
        <begin position="166"/>
        <end position="197"/>
    </location>
</feature>
<feature type="compositionally biased region" description="Polar residues" evidence="1">
    <location>
        <begin position="167"/>
        <end position="193"/>
    </location>
</feature>
<dbReference type="Proteomes" id="UP000250043">
    <property type="component" value="Unassembled WGS sequence"/>
</dbReference>
<feature type="compositionally biased region" description="Polar residues" evidence="1">
    <location>
        <begin position="238"/>
        <end position="252"/>
    </location>
</feature>
<evidence type="ECO:0000313" key="3">
    <source>
        <dbReference type="Proteomes" id="UP000250043"/>
    </source>
</evidence>
<protein>
    <submittedName>
        <fullName evidence="2">Uncharacterized protein</fullName>
    </submittedName>
</protein>
<feature type="region of interest" description="Disordered" evidence="1">
    <location>
        <begin position="218"/>
        <end position="258"/>
    </location>
</feature>
<evidence type="ECO:0000313" key="2">
    <source>
        <dbReference type="EMBL" id="OCH89038.1"/>
    </source>
</evidence>
<proteinExistence type="predicted"/>
<organism evidence="2 3">
    <name type="scientific">Obba rivulosa</name>
    <dbReference type="NCBI Taxonomy" id="1052685"/>
    <lineage>
        <taxon>Eukaryota</taxon>
        <taxon>Fungi</taxon>
        <taxon>Dikarya</taxon>
        <taxon>Basidiomycota</taxon>
        <taxon>Agaricomycotina</taxon>
        <taxon>Agaricomycetes</taxon>
        <taxon>Polyporales</taxon>
        <taxon>Gelatoporiaceae</taxon>
        <taxon>Obba</taxon>
    </lineage>
</organism>
<dbReference type="AlphaFoldDB" id="A0A8E2DN61"/>
<keyword evidence="3" id="KW-1185">Reference proteome</keyword>
<dbReference type="EMBL" id="KV722436">
    <property type="protein sequence ID" value="OCH89038.1"/>
    <property type="molecule type" value="Genomic_DNA"/>
</dbReference>
<sequence length="605" mass="65602">MTLQFDNPNSHNELLAVLDAEERAILEHDLFHTHPETNMMTSVFVHTGDSLIIEALSPTTPTDEEVIPPPSIPCTIDHAPARITASSSNAMFQPSLHVGLTTRVPSPDLALFGPRDFWDHSIQSPTMPLTMPHDDSASNESNNDFTAPDVYRDDFYRVGEGVYGDYQPNTYTSPDTRSLMNDGSFAPDQSSSGRHIHSNGDIADILLVGVARWTSTEGYPDCSVHDRTHPSKRKGRKFTTNSPSKLTCAQSDSSREPRFAPELVRLASTSNVATTAGQQGDDAVNNMAPSETTLGKMRAESEQEPDDDAEHVKRMRYDSYGGGAISAGETYHIDPASLDFDANDNSPGAFTNNDASSSALATMLENQDSPDHSAEDWVLTMTSPYELGGDPFEDQSGPESLGPSFGLNEMAVLSATVLGKRRAETKWEDDDFAQVKHARYNRSTDGPSITETEQASIEAQFDIETLLAFINSNAVEIGDSPGASSADYTDYGALFNIVPLTPTTQNDVEDIADDAAEDAVHDAVDAAAEDATDDNVDDAGPVLMSQYELGVDLAETLQAPGRDSQVILFAACTKCHDDKARLYGRRTLHRPWTSAELAGSLPEPF</sequence>
<name>A0A8E2DN61_9APHY</name>
<accession>A0A8E2DN61</accession>
<reference evidence="2 3" key="1">
    <citation type="submission" date="2016-07" db="EMBL/GenBank/DDBJ databases">
        <title>Draft genome of the white-rot fungus Obba rivulosa 3A-2.</title>
        <authorList>
            <consortium name="DOE Joint Genome Institute"/>
            <person name="Miettinen O."/>
            <person name="Riley R."/>
            <person name="Acob R."/>
            <person name="Barry K."/>
            <person name="Cullen D."/>
            <person name="De Vries R."/>
            <person name="Hainaut M."/>
            <person name="Hatakka A."/>
            <person name="Henrissat B."/>
            <person name="Hilden K."/>
            <person name="Kuo R."/>
            <person name="Labutti K."/>
            <person name="Lipzen A."/>
            <person name="Makela M.R."/>
            <person name="Sandor L."/>
            <person name="Spatafora J.W."/>
            <person name="Grigoriev I.V."/>
            <person name="Hibbett D.S."/>
        </authorList>
    </citation>
    <scope>NUCLEOTIDE SEQUENCE [LARGE SCALE GENOMIC DNA]</scope>
    <source>
        <strain evidence="2 3">3A-2</strain>
    </source>
</reference>
<evidence type="ECO:0000256" key="1">
    <source>
        <dbReference type="SAM" id="MobiDB-lite"/>
    </source>
</evidence>